<evidence type="ECO:0000313" key="2">
    <source>
        <dbReference type="Proteomes" id="UP000005561"/>
    </source>
</evidence>
<comment type="caution">
    <text evidence="1">The sequence shown here is derived from an EMBL/GenBank/DDBJ whole genome shotgun (WGS) entry which is preliminary data.</text>
</comment>
<protein>
    <submittedName>
        <fullName evidence="1">Uncharacterized protein</fullName>
    </submittedName>
</protein>
<sequence length="79" mass="8901">MYDARVPHPSVSRLRLFDPGEAEIKPAMMPVDCSVLRTPAIHTQYSHIVGYTSHFYAHTGAGLKVFHLLMSKLMQAQTF</sequence>
<dbReference type="AlphaFoldDB" id="C6LLH4"/>
<dbReference type="EMBL" id="ACCL02000030">
    <property type="protein sequence ID" value="EET58514.1"/>
    <property type="molecule type" value="Genomic_DNA"/>
</dbReference>
<organism evidence="1 2">
    <name type="scientific">Marvinbryantia formatexigens DSM 14469</name>
    <dbReference type="NCBI Taxonomy" id="478749"/>
    <lineage>
        <taxon>Bacteria</taxon>
        <taxon>Bacillati</taxon>
        <taxon>Bacillota</taxon>
        <taxon>Clostridia</taxon>
        <taxon>Lachnospirales</taxon>
        <taxon>Lachnospiraceae</taxon>
        <taxon>Marvinbryantia</taxon>
    </lineage>
</organism>
<proteinExistence type="predicted"/>
<reference evidence="1" key="1">
    <citation type="submission" date="2009-07" db="EMBL/GenBank/DDBJ databases">
        <authorList>
            <person name="Weinstock G."/>
            <person name="Sodergren E."/>
            <person name="Clifton S."/>
            <person name="Fulton L."/>
            <person name="Fulton B."/>
            <person name="Courtney L."/>
            <person name="Fronick C."/>
            <person name="Harrison M."/>
            <person name="Strong C."/>
            <person name="Farmer C."/>
            <person name="Delahaunty K."/>
            <person name="Markovic C."/>
            <person name="Hall O."/>
            <person name="Minx P."/>
            <person name="Tomlinson C."/>
            <person name="Mitreva M."/>
            <person name="Nelson J."/>
            <person name="Hou S."/>
            <person name="Wollam A."/>
            <person name="Pepin K.H."/>
            <person name="Johnson M."/>
            <person name="Bhonagiri V."/>
            <person name="Nash W.E."/>
            <person name="Warren W."/>
            <person name="Chinwalla A."/>
            <person name="Mardis E.R."/>
            <person name="Wilson R.K."/>
        </authorList>
    </citation>
    <scope>NUCLEOTIDE SEQUENCE [LARGE SCALE GENOMIC DNA]</scope>
    <source>
        <strain evidence="1">DSM 14469</strain>
    </source>
</reference>
<dbReference type="Proteomes" id="UP000005561">
    <property type="component" value="Unassembled WGS sequence"/>
</dbReference>
<evidence type="ECO:0000313" key="1">
    <source>
        <dbReference type="EMBL" id="EET58514.1"/>
    </source>
</evidence>
<keyword evidence="2" id="KW-1185">Reference proteome</keyword>
<gene>
    <name evidence="1" type="ORF">BRYFOR_09521</name>
</gene>
<accession>C6LLH4</accession>
<name>C6LLH4_9FIRM</name>